<dbReference type="OrthoDB" id="2154188at2759"/>
<dbReference type="GO" id="GO:0016197">
    <property type="term" value="P:endosomal transport"/>
    <property type="evidence" value="ECO:0007669"/>
    <property type="project" value="TreeGrafter"/>
</dbReference>
<evidence type="ECO:0000313" key="2">
    <source>
        <dbReference type="RefSeq" id="XP_018023033.2"/>
    </source>
</evidence>
<organism evidence="1 2">
    <name type="scientific">Hyalella azteca</name>
    <name type="common">Amphipod</name>
    <dbReference type="NCBI Taxonomy" id="294128"/>
    <lineage>
        <taxon>Eukaryota</taxon>
        <taxon>Metazoa</taxon>
        <taxon>Ecdysozoa</taxon>
        <taxon>Arthropoda</taxon>
        <taxon>Crustacea</taxon>
        <taxon>Multicrustacea</taxon>
        <taxon>Malacostraca</taxon>
        <taxon>Eumalacostraca</taxon>
        <taxon>Peracarida</taxon>
        <taxon>Amphipoda</taxon>
        <taxon>Senticaudata</taxon>
        <taxon>Talitrida</taxon>
        <taxon>Talitroidea</taxon>
        <taxon>Hyalellidae</taxon>
        <taxon>Hyalella</taxon>
    </lineage>
</organism>
<protein>
    <submittedName>
        <fullName evidence="2">Uncharacterized protein LOC108679036</fullName>
    </submittedName>
</protein>
<keyword evidence="1" id="KW-1185">Reference proteome</keyword>
<sequence length="190" mass="21982">MRALTSRRLVSTALLLLCCSGAFLFLQYTNKTFLLDEKHSRADDEFRARLLGPVRYDDPKLLDLIKTQHMYPPSTLPYNLLSDHEYENYKNMGFYMEAMKVVLHYLHNKTNGIFVEAGALDGQYLSNTLELEKNQDWTGLLVEASYINYKSILLKNRKAWVSHSCLAVHPYPHTMSTKVEFDTPPIDPFN</sequence>
<dbReference type="Proteomes" id="UP000694843">
    <property type="component" value="Unplaced"/>
</dbReference>
<reference evidence="2" key="1">
    <citation type="submission" date="2025-08" db="UniProtKB">
        <authorList>
            <consortium name="RefSeq"/>
        </authorList>
    </citation>
    <scope>IDENTIFICATION</scope>
    <source>
        <tissue evidence="2">Whole organism</tissue>
    </source>
</reference>
<dbReference type="PANTHER" id="PTHR34009">
    <property type="entry name" value="PROTEIN STAR"/>
    <property type="match status" value="1"/>
</dbReference>
<dbReference type="GO" id="GO:0031902">
    <property type="term" value="C:late endosome membrane"/>
    <property type="evidence" value="ECO:0007669"/>
    <property type="project" value="TreeGrafter"/>
</dbReference>
<gene>
    <name evidence="2" type="primary">LOC108679036</name>
</gene>
<evidence type="ECO:0000313" key="1">
    <source>
        <dbReference type="Proteomes" id="UP000694843"/>
    </source>
</evidence>
<dbReference type="PANTHER" id="PTHR34009:SF2">
    <property type="entry name" value="PROTEIN STAR"/>
    <property type="match status" value="1"/>
</dbReference>
<dbReference type="AlphaFoldDB" id="A0A8B7PAD2"/>
<accession>A0A8B7PAD2</accession>
<dbReference type="RefSeq" id="XP_018023033.2">
    <property type="nucleotide sequence ID" value="XM_018167544.2"/>
</dbReference>
<name>A0A8B7PAD2_HYAAZ</name>
<dbReference type="OMA" id="MSTKVEF"/>
<dbReference type="GeneID" id="108679036"/>
<dbReference type="GO" id="GO:0005886">
    <property type="term" value="C:plasma membrane"/>
    <property type="evidence" value="ECO:0007669"/>
    <property type="project" value="TreeGrafter"/>
</dbReference>
<dbReference type="GO" id="GO:0006888">
    <property type="term" value="P:endoplasmic reticulum to Golgi vesicle-mediated transport"/>
    <property type="evidence" value="ECO:0007669"/>
    <property type="project" value="TreeGrafter"/>
</dbReference>
<dbReference type="GO" id="GO:0005794">
    <property type="term" value="C:Golgi apparatus"/>
    <property type="evidence" value="ECO:0007669"/>
    <property type="project" value="TreeGrafter"/>
</dbReference>
<dbReference type="KEGG" id="hazt:108679036"/>
<proteinExistence type="predicted"/>
<dbReference type="InterPro" id="IPR053202">
    <property type="entry name" value="EGF_Rcpt_Signaling_Reg"/>
</dbReference>
<dbReference type="GO" id="GO:0005789">
    <property type="term" value="C:endoplasmic reticulum membrane"/>
    <property type="evidence" value="ECO:0007669"/>
    <property type="project" value="TreeGrafter"/>
</dbReference>